<dbReference type="InterPro" id="IPR015943">
    <property type="entry name" value="WD40/YVTN_repeat-like_dom_sf"/>
</dbReference>
<dbReference type="GO" id="GO:0005524">
    <property type="term" value="F:ATP binding"/>
    <property type="evidence" value="ECO:0007669"/>
    <property type="project" value="UniProtKB-KW"/>
</dbReference>
<feature type="modified residue" description="4-aspartylphosphate" evidence="11">
    <location>
        <position position="1115"/>
    </location>
</feature>
<feature type="chain" id="PRO_5003011183" description="Sensory/regulatory protein RpfC" evidence="14">
    <location>
        <begin position="24"/>
        <end position="1346"/>
    </location>
</feature>
<dbReference type="SMART" id="SM00448">
    <property type="entry name" value="REC"/>
    <property type="match status" value="2"/>
</dbReference>
<keyword evidence="7" id="KW-0067">ATP-binding</keyword>
<dbReference type="CDD" id="cd16922">
    <property type="entry name" value="HATPase_EvgS-ArcB-TorS-like"/>
    <property type="match status" value="1"/>
</dbReference>
<dbReference type="STRING" id="518766.Rmar_1703"/>
<dbReference type="EMBL" id="CP001807">
    <property type="protein sequence ID" value="ACY48589.1"/>
    <property type="molecule type" value="Genomic_DNA"/>
</dbReference>
<dbReference type="Pfam" id="PF00072">
    <property type="entry name" value="Response_reg"/>
    <property type="match status" value="2"/>
</dbReference>
<evidence type="ECO:0000256" key="9">
    <source>
        <dbReference type="ARBA" id="ARBA00064003"/>
    </source>
</evidence>
<accession>D0MJD1</accession>
<dbReference type="eggNOG" id="COG4191">
    <property type="taxonomic scope" value="Bacteria"/>
</dbReference>
<dbReference type="PANTHER" id="PTHR45339:SF1">
    <property type="entry name" value="HYBRID SIGNAL TRANSDUCTION HISTIDINE KINASE J"/>
    <property type="match status" value="1"/>
</dbReference>
<proteinExistence type="predicted"/>
<dbReference type="InterPro" id="IPR011006">
    <property type="entry name" value="CheY-like_superfamily"/>
</dbReference>
<evidence type="ECO:0000256" key="3">
    <source>
        <dbReference type="ARBA" id="ARBA00022553"/>
    </source>
</evidence>
<dbReference type="SUPFAM" id="SSF52172">
    <property type="entry name" value="CheY-like"/>
    <property type="match status" value="2"/>
</dbReference>
<keyword evidence="4 17" id="KW-0808">Transferase</keyword>
<dbReference type="PRINTS" id="PR00344">
    <property type="entry name" value="BCTRLSENSOR"/>
</dbReference>
<keyword evidence="14" id="KW-0732">Signal</keyword>
<dbReference type="eggNOG" id="COG3292">
    <property type="taxonomic scope" value="Bacteria"/>
</dbReference>
<evidence type="ECO:0000256" key="4">
    <source>
        <dbReference type="ARBA" id="ARBA00022679"/>
    </source>
</evidence>
<evidence type="ECO:0000256" key="12">
    <source>
        <dbReference type="SAM" id="Coils"/>
    </source>
</evidence>
<dbReference type="SMART" id="SM00388">
    <property type="entry name" value="HisKA"/>
    <property type="match status" value="1"/>
</dbReference>
<evidence type="ECO:0000256" key="11">
    <source>
        <dbReference type="PROSITE-ProRule" id="PRU00169"/>
    </source>
</evidence>
<dbReference type="InterPro" id="IPR011110">
    <property type="entry name" value="Reg_prop"/>
</dbReference>
<dbReference type="Gene3D" id="3.30.565.10">
    <property type="entry name" value="Histidine kinase-like ATPase, C-terminal domain"/>
    <property type="match status" value="1"/>
</dbReference>
<dbReference type="FunFam" id="1.10.287.130:FF:000002">
    <property type="entry name" value="Two-component osmosensing histidine kinase"/>
    <property type="match status" value="1"/>
</dbReference>
<dbReference type="InterPro" id="IPR013783">
    <property type="entry name" value="Ig-like_fold"/>
</dbReference>
<keyword evidence="5" id="KW-0547">Nucleotide-binding</keyword>
<evidence type="ECO:0000259" key="16">
    <source>
        <dbReference type="PROSITE" id="PS50110"/>
    </source>
</evidence>
<evidence type="ECO:0000313" key="18">
    <source>
        <dbReference type="Proteomes" id="UP000002221"/>
    </source>
</evidence>
<name>D0MJD1_RHOM4</name>
<evidence type="ECO:0000256" key="14">
    <source>
        <dbReference type="SAM" id="SignalP"/>
    </source>
</evidence>
<dbReference type="CDD" id="cd00082">
    <property type="entry name" value="HisKA"/>
    <property type="match status" value="1"/>
</dbReference>
<dbReference type="InterPro" id="IPR001789">
    <property type="entry name" value="Sig_transdc_resp-reg_receiver"/>
</dbReference>
<feature type="compositionally biased region" description="Low complexity" evidence="13">
    <location>
        <begin position="1201"/>
        <end position="1212"/>
    </location>
</feature>
<feature type="signal peptide" evidence="14">
    <location>
        <begin position="1"/>
        <end position="23"/>
    </location>
</feature>
<dbReference type="OrthoDB" id="9809670at2"/>
<dbReference type="SUPFAM" id="SSF55874">
    <property type="entry name" value="ATPase domain of HSP90 chaperone/DNA topoisomerase II/histidine kinase"/>
    <property type="match status" value="1"/>
</dbReference>
<dbReference type="InterPro" id="IPR003661">
    <property type="entry name" value="HisK_dim/P_dom"/>
</dbReference>
<dbReference type="CDD" id="cd17546">
    <property type="entry name" value="REC_hyHK_CKI1_RcsC-like"/>
    <property type="match status" value="2"/>
</dbReference>
<evidence type="ECO:0000256" key="5">
    <source>
        <dbReference type="ARBA" id="ARBA00022741"/>
    </source>
</evidence>
<dbReference type="SMART" id="SM00387">
    <property type="entry name" value="HATPase_c"/>
    <property type="match status" value="1"/>
</dbReference>
<evidence type="ECO:0000256" key="13">
    <source>
        <dbReference type="SAM" id="MobiDB-lite"/>
    </source>
</evidence>
<dbReference type="FunFam" id="3.30.565.10:FF:000010">
    <property type="entry name" value="Sensor histidine kinase RcsC"/>
    <property type="match status" value="1"/>
</dbReference>
<keyword evidence="12" id="KW-0175">Coiled coil</keyword>
<dbReference type="Gene3D" id="3.40.50.2300">
    <property type="match status" value="2"/>
</dbReference>
<dbReference type="InterPro" id="IPR003594">
    <property type="entry name" value="HATPase_dom"/>
</dbReference>
<dbReference type="Proteomes" id="UP000002221">
    <property type="component" value="Chromosome"/>
</dbReference>
<dbReference type="InterPro" id="IPR004358">
    <property type="entry name" value="Sig_transdc_His_kin-like_C"/>
</dbReference>
<dbReference type="KEGG" id="rmr:Rmar_1703"/>
<dbReference type="Pfam" id="PF07494">
    <property type="entry name" value="Reg_prop"/>
    <property type="match status" value="6"/>
</dbReference>
<dbReference type="Pfam" id="PF02518">
    <property type="entry name" value="HATPase_c"/>
    <property type="match status" value="1"/>
</dbReference>
<keyword evidence="18" id="KW-1185">Reference proteome</keyword>
<feature type="domain" description="Response regulatory" evidence="16">
    <location>
        <begin position="1223"/>
        <end position="1341"/>
    </location>
</feature>
<evidence type="ECO:0000259" key="15">
    <source>
        <dbReference type="PROSITE" id="PS50109"/>
    </source>
</evidence>
<feature type="domain" description="Histidine kinase" evidence="15">
    <location>
        <begin position="822"/>
        <end position="1042"/>
    </location>
</feature>
<comment type="catalytic activity">
    <reaction evidence="1">
        <text>ATP + protein L-histidine = ADP + protein N-phospho-L-histidine.</text>
        <dbReference type="EC" id="2.7.13.3"/>
    </reaction>
</comment>
<evidence type="ECO:0000256" key="7">
    <source>
        <dbReference type="ARBA" id="ARBA00022840"/>
    </source>
</evidence>
<dbReference type="HOGENOM" id="CLU_005775_0_0_10"/>
<protein>
    <recommendedName>
        <fullName evidence="10">Sensory/regulatory protein RpfC</fullName>
        <ecNumber evidence="2">2.7.13.3</ecNumber>
    </recommendedName>
</protein>
<dbReference type="Pfam" id="PF00512">
    <property type="entry name" value="HisKA"/>
    <property type="match status" value="1"/>
</dbReference>
<evidence type="ECO:0000313" key="17">
    <source>
        <dbReference type="EMBL" id="ACY48589.1"/>
    </source>
</evidence>
<dbReference type="Gene3D" id="2.60.40.10">
    <property type="entry name" value="Immunoglobulins"/>
    <property type="match status" value="1"/>
</dbReference>
<evidence type="ECO:0000256" key="8">
    <source>
        <dbReference type="ARBA" id="ARBA00023012"/>
    </source>
</evidence>
<keyword evidence="6 17" id="KW-0418">Kinase</keyword>
<organism evidence="17 18">
    <name type="scientific">Rhodothermus marinus (strain ATCC 43812 / DSM 4252 / R-10)</name>
    <name type="common">Rhodothermus obamensis</name>
    <dbReference type="NCBI Taxonomy" id="518766"/>
    <lineage>
        <taxon>Bacteria</taxon>
        <taxon>Pseudomonadati</taxon>
        <taxon>Rhodothermota</taxon>
        <taxon>Rhodothermia</taxon>
        <taxon>Rhodothermales</taxon>
        <taxon>Rhodothermaceae</taxon>
        <taxon>Rhodothermus</taxon>
    </lineage>
</organism>
<feature type="modified residue" description="4-aspartylphosphate" evidence="11">
    <location>
        <position position="1272"/>
    </location>
</feature>
<dbReference type="PANTHER" id="PTHR45339">
    <property type="entry name" value="HYBRID SIGNAL TRANSDUCTION HISTIDINE KINASE J"/>
    <property type="match status" value="1"/>
</dbReference>
<dbReference type="InterPro" id="IPR005467">
    <property type="entry name" value="His_kinase_dom"/>
</dbReference>
<dbReference type="SUPFAM" id="SSF47384">
    <property type="entry name" value="Homodimeric domain of signal transducing histidine kinase"/>
    <property type="match status" value="1"/>
</dbReference>
<gene>
    <name evidence="17" type="ordered locus">Rmar_1703</name>
</gene>
<comment type="subunit">
    <text evidence="9">At low DSF concentrations, interacts with RpfF.</text>
</comment>
<reference evidence="17 18" key="1">
    <citation type="journal article" date="2009" name="Stand. Genomic Sci.">
        <title>Complete genome sequence of Rhodothermus marinus type strain (R-10).</title>
        <authorList>
            <person name="Nolan M."/>
            <person name="Tindall B.J."/>
            <person name="Pomrenke H."/>
            <person name="Lapidus A."/>
            <person name="Copeland A."/>
            <person name="Glavina Del Rio T."/>
            <person name="Lucas S."/>
            <person name="Chen F."/>
            <person name="Tice H."/>
            <person name="Cheng J.F."/>
            <person name="Saunders E."/>
            <person name="Han C."/>
            <person name="Bruce D."/>
            <person name="Goodwin L."/>
            <person name="Chain P."/>
            <person name="Pitluck S."/>
            <person name="Ovchinikova G."/>
            <person name="Pati A."/>
            <person name="Ivanova N."/>
            <person name="Mavromatis K."/>
            <person name="Chen A."/>
            <person name="Palaniappan K."/>
            <person name="Land M."/>
            <person name="Hauser L."/>
            <person name="Chang Y.J."/>
            <person name="Jeffries C.D."/>
            <person name="Brettin T."/>
            <person name="Goker M."/>
            <person name="Bristow J."/>
            <person name="Eisen J.A."/>
            <person name="Markowitz V."/>
            <person name="Hugenholtz P."/>
            <person name="Kyrpides N.C."/>
            <person name="Klenk H.P."/>
            <person name="Detter J.C."/>
        </authorList>
    </citation>
    <scope>NUCLEOTIDE SEQUENCE [LARGE SCALE GENOMIC DNA]</scope>
    <source>
        <strain evidence="18">ATCC 43812 / DSM 4252 / R-10</strain>
    </source>
</reference>
<dbReference type="EC" id="2.7.13.3" evidence="2"/>
<evidence type="ECO:0000256" key="1">
    <source>
        <dbReference type="ARBA" id="ARBA00000085"/>
    </source>
</evidence>
<sequence length="1346" mass="152096">MLRRPCFRWLYGLALLIALPALAQQHYFHTYTSADGLSQLVVQALLQDREGYVWIGTQAGLNRFDGFGFETFSLRDGLVGDFIWALAEGPDGSLWIGTRNGLSRREPNGRFTSFGLAEGLPSPDVRTLTVTSDGTVWIGTPRGLAYLKDGRIARVETLGMQPIHDFLIDRKRQLYVATQTGLYRWAPPRWVPVAPFTEQPVYRLLEDLEGRLWVSTADALVVLADGRQVARYTEKDGLKGLPARDLAVDSLGVVWVATLEGLGRIDATGVRWLTEANGLPTSVLNALMVDREGMLWLGSLKGVSQFRGRAFTNYTVRDGLADNLVRPIVRDRQGYLWVGTRRGLNRFDGRRWAVYTEKDGLPSAFVRSLFLDSRGRLWIGTLGGLALYENGRFHRVPGFPHEASVMSIVEDRQGRIWLAAQNLGVFRQNGERFIPVEVPGQVFTDARLLVDRRGHVWISGDMGLSRWDGRHWRTFNSKDGLAGNNPYFLAEDLQGRIWFGYHAALGITVYDPEQNRFRTYTTADGLHNDAVYSIGVDHQNNIWIGTSRGVDRFDGERFVNYSPLEGYASYESNAGGFFADVDGTLWFGTMDGLSHYNPREDLWNDRPPRVRLTYLQLGDRPVSPDSLVQVSYKANTLTARVALLSFFGAEQIQLRYRLRSMDTDWNLTFQPLERNRSWLRKPISSEEGWRPLESPTIFLTNLPAGFYVLEVQARKPTSDWSRPAAARFEITPPFWQTAWFAALMVTLLGLLVGGIHRYRIYRIEQQKEQLEALVQERTAELQAQKRQLEATLEDLRRTKEELERANEELVRASRLKSEFLANMSHEIRTPMNGVLGMTELLLEMDLTKEQRECVEIIHRSGETLLTILNDILDFSKIEAGRLELENIDFNLQETIEDVITLFAPRAAAKQLELICFIEERALEVQGDPHRLRQVLSNLIGNAIKFTERGEVVVEAELERLDERRAHWRISVRDTGIGIPPDRLSHLFQPFTQLDGSTTRRYGGTGLGLAISKQLVEMMGGTIGVESEVGKGSTFTVRIPFRLSSQRKLNGDERRALLKDVRVLIVDDNEANREILRRQTLGWDMVPTLARSGPEALEMMRAAARQGHPFELAILDMMMPEMDGIMLAREIKQDPSLADTPLILLSSYLFTREDHRAMDETLFAAVLSKPTRQSYLFNTLVRVLQESRPVAAAKQQAQQDESAATPSDSSATPSPTPRPAGRGHLLLAEDNPVNQKVALYHLERLGYTCDVVGDGKQAVEAALRGGYDAILMDVHMPVMDGFEATAQIREREAERGRHTPIIAMTANALRGERERCLEAGMDDYIAKPFKKDELKAVLERWIQKAEA</sequence>
<dbReference type="Gene3D" id="2.130.10.10">
    <property type="entry name" value="YVTN repeat-like/Quinoprotein amine dehydrogenase"/>
    <property type="match status" value="4"/>
</dbReference>
<keyword evidence="3 11" id="KW-0597">Phosphoprotein</keyword>
<dbReference type="RefSeq" id="WP_012844200.1">
    <property type="nucleotide sequence ID" value="NC_013501.1"/>
</dbReference>
<dbReference type="SUPFAM" id="SSF63829">
    <property type="entry name" value="Calcium-dependent phosphotriesterase"/>
    <property type="match status" value="2"/>
</dbReference>
<evidence type="ECO:0000256" key="6">
    <source>
        <dbReference type="ARBA" id="ARBA00022777"/>
    </source>
</evidence>
<feature type="region of interest" description="Disordered" evidence="13">
    <location>
        <begin position="1190"/>
        <end position="1223"/>
    </location>
</feature>
<dbReference type="PROSITE" id="PS50110">
    <property type="entry name" value="RESPONSE_REGULATORY"/>
    <property type="match status" value="2"/>
</dbReference>
<dbReference type="InterPro" id="IPR036097">
    <property type="entry name" value="HisK_dim/P_sf"/>
</dbReference>
<dbReference type="GO" id="GO:0000155">
    <property type="term" value="F:phosphorelay sensor kinase activity"/>
    <property type="evidence" value="ECO:0007669"/>
    <property type="project" value="InterPro"/>
</dbReference>
<keyword evidence="8" id="KW-0902">Two-component regulatory system</keyword>
<feature type="coiled-coil region" evidence="12">
    <location>
        <begin position="760"/>
        <end position="822"/>
    </location>
</feature>
<dbReference type="eggNOG" id="COG0784">
    <property type="taxonomic scope" value="Bacteria"/>
</dbReference>
<evidence type="ECO:0000256" key="2">
    <source>
        <dbReference type="ARBA" id="ARBA00012438"/>
    </source>
</evidence>
<dbReference type="InterPro" id="IPR036890">
    <property type="entry name" value="HATPase_C_sf"/>
</dbReference>
<dbReference type="PROSITE" id="PS50109">
    <property type="entry name" value="HIS_KIN"/>
    <property type="match status" value="1"/>
</dbReference>
<dbReference type="Gene3D" id="1.10.287.130">
    <property type="match status" value="1"/>
</dbReference>
<evidence type="ECO:0000256" key="10">
    <source>
        <dbReference type="ARBA" id="ARBA00068150"/>
    </source>
</evidence>
<feature type="domain" description="Response regulatory" evidence="16">
    <location>
        <begin position="1061"/>
        <end position="1183"/>
    </location>
</feature>